<dbReference type="GO" id="GO:0003677">
    <property type="term" value="F:DNA binding"/>
    <property type="evidence" value="ECO:0007669"/>
    <property type="project" value="UniProtKB-KW"/>
</dbReference>
<comment type="similarity">
    <text evidence="1">Belongs to the 'phage' integrase family.</text>
</comment>
<sequence>MLTNADCLNATCPPDLKRRRFTDGAGLYLEVSPNGAKRWFWKFYPDGKESRLALGRYPDVSLKAARLARDDARKTRQSGVNPVQKKMADKLASSTSSEATFEAVAREFQKKQAIGWSDAHASRWLSMCKRHLFGHIGSLPLDTITVPVLLATLQKVEAKGILSTAHDLREIAGQVFRYGAQTGKSKGNPAADLRGALQPITVTHRAAILDPMQAGDLLRAIDGYQGQPTTRAAMQLSALLFQRPGNVRAMEWTELDLGGEQTGEQVAGLWSIPAEKMKRTKTQKINGRPHLVPLARQAVEVLRALRPLTGDRRYVFPSLLKGDRCMSDNTINTALRRMGFEKEEMTSHGFRSMARTIMAERLSSVPHDVVEAQLAHGKSGPLGMAYDRADYMEQRKQMMQTWADYLDQLRAGAQIIQIKAA</sequence>
<dbReference type="PANTHER" id="PTHR30629">
    <property type="entry name" value="PROPHAGE INTEGRASE"/>
    <property type="match status" value="1"/>
</dbReference>
<organism evidence="6 7">
    <name type="scientific">Roseateles oligotrophus</name>
    <dbReference type="NCBI Taxonomy" id="1769250"/>
    <lineage>
        <taxon>Bacteria</taxon>
        <taxon>Pseudomonadati</taxon>
        <taxon>Pseudomonadota</taxon>
        <taxon>Betaproteobacteria</taxon>
        <taxon>Burkholderiales</taxon>
        <taxon>Sphaerotilaceae</taxon>
        <taxon>Roseateles</taxon>
    </lineage>
</organism>
<dbReference type="Gene3D" id="1.10.150.130">
    <property type="match status" value="1"/>
</dbReference>
<dbReference type="Pfam" id="PF22022">
    <property type="entry name" value="Phage_int_M"/>
    <property type="match status" value="1"/>
</dbReference>
<comment type="caution">
    <text evidence="6">The sequence shown here is derived from an EMBL/GenBank/DDBJ whole genome shotgun (WGS) entry which is preliminary data.</text>
</comment>
<dbReference type="PANTHER" id="PTHR30629:SF2">
    <property type="entry name" value="PROPHAGE INTEGRASE INTS-RELATED"/>
    <property type="match status" value="1"/>
</dbReference>
<dbReference type="InterPro" id="IPR011010">
    <property type="entry name" value="DNA_brk_join_enz"/>
</dbReference>
<evidence type="ECO:0000256" key="1">
    <source>
        <dbReference type="ARBA" id="ARBA00008857"/>
    </source>
</evidence>
<feature type="domain" description="Tyr recombinase" evidence="5">
    <location>
        <begin position="204"/>
        <end position="399"/>
    </location>
</feature>
<reference evidence="6 7" key="1">
    <citation type="submission" date="2021-11" db="EMBL/GenBank/DDBJ databases">
        <authorList>
            <person name="Liang Q."/>
            <person name="Mou H."/>
            <person name="Liu Z."/>
        </authorList>
    </citation>
    <scope>NUCLEOTIDE SEQUENCE [LARGE SCALE GENOMIC DNA]</scope>
    <source>
        <strain evidence="6 7">CHU3</strain>
    </source>
</reference>
<dbReference type="Proteomes" id="UP001209701">
    <property type="component" value="Unassembled WGS sequence"/>
</dbReference>
<keyword evidence="4" id="KW-0233">DNA recombination</keyword>
<evidence type="ECO:0000256" key="3">
    <source>
        <dbReference type="ARBA" id="ARBA00023125"/>
    </source>
</evidence>
<keyword evidence="3 6" id="KW-0238">DNA-binding</keyword>
<proteinExistence type="inferred from homology"/>
<dbReference type="InterPro" id="IPR010998">
    <property type="entry name" value="Integrase_recombinase_N"/>
</dbReference>
<dbReference type="SUPFAM" id="SSF56349">
    <property type="entry name" value="DNA breaking-rejoining enzymes"/>
    <property type="match status" value="1"/>
</dbReference>
<gene>
    <name evidence="6" type="ORF">LNV07_04905</name>
</gene>
<dbReference type="Pfam" id="PF00589">
    <property type="entry name" value="Phage_integrase"/>
    <property type="match status" value="1"/>
</dbReference>
<evidence type="ECO:0000313" key="6">
    <source>
        <dbReference type="EMBL" id="MCV2367433.1"/>
    </source>
</evidence>
<dbReference type="Gene3D" id="3.30.160.390">
    <property type="entry name" value="Integrase, DNA-binding domain"/>
    <property type="match status" value="1"/>
</dbReference>
<evidence type="ECO:0000256" key="4">
    <source>
        <dbReference type="ARBA" id="ARBA00023172"/>
    </source>
</evidence>
<dbReference type="InterPro" id="IPR050808">
    <property type="entry name" value="Phage_Integrase"/>
</dbReference>
<dbReference type="InterPro" id="IPR038488">
    <property type="entry name" value="Integrase_DNA-bd_sf"/>
</dbReference>
<dbReference type="InterPro" id="IPR053876">
    <property type="entry name" value="Phage_int_M"/>
</dbReference>
<dbReference type="InterPro" id="IPR025166">
    <property type="entry name" value="Integrase_DNA_bind_dom"/>
</dbReference>
<protein>
    <submittedName>
        <fullName evidence="6">Integrase arm-type DNA-binding domain-containing protein</fullName>
    </submittedName>
</protein>
<evidence type="ECO:0000259" key="5">
    <source>
        <dbReference type="PROSITE" id="PS51898"/>
    </source>
</evidence>
<evidence type="ECO:0000313" key="7">
    <source>
        <dbReference type="Proteomes" id="UP001209701"/>
    </source>
</evidence>
<dbReference type="EMBL" id="JAJIRN010000002">
    <property type="protein sequence ID" value="MCV2367433.1"/>
    <property type="molecule type" value="Genomic_DNA"/>
</dbReference>
<dbReference type="InterPro" id="IPR013762">
    <property type="entry name" value="Integrase-like_cat_sf"/>
</dbReference>
<keyword evidence="2" id="KW-0229">DNA integration</keyword>
<dbReference type="PROSITE" id="PS51898">
    <property type="entry name" value="TYR_RECOMBINASE"/>
    <property type="match status" value="1"/>
</dbReference>
<accession>A0ABT2YAV1</accession>
<name>A0ABT2YAV1_9BURK</name>
<evidence type="ECO:0000256" key="2">
    <source>
        <dbReference type="ARBA" id="ARBA00022908"/>
    </source>
</evidence>
<keyword evidence="7" id="KW-1185">Reference proteome</keyword>
<dbReference type="CDD" id="cd00801">
    <property type="entry name" value="INT_P4_C"/>
    <property type="match status" value="1"/>
</dbReference>
<dbReference type="Pfam" id="PF13356">
    <property type="entry name" value="Arm-DNA-bind_3"/>
    <property type="match status" value="1"/>
</dbReference>
<dbReference type="InterPro" id="IPR002104">
    <property type="entry name" value="Integrase_catalytic"/>
</dbReference>
<dbReference type="Gene3D" id="1.10.443.10">
    <property type="entry name" value="Intergrase catalytic core"/>
    <property type="match status" value="1"/>
</dbReference>